<feature type="domain" description="Transposase TnpC homeodomain" evidence="4">
    <location>
        <begin position="41"/>
        <end position="120"/>
    </location>
</feature>
<gene>
    <name evidence="6" type="ORF">PATL70BA_2091</name>
</gene>
<dbReference type="InterPro" id="IPR024463">
    <property type="entry name" value="Transposase_TnpC_homeodom"/>
</dbReference>
<evidence type="ECO:0000256" key="1">
    <source>
        <dbReference type="SAM" id="Coils"/>
    </source>
</evidence>
<dbReference type="PANTHER" id="PTHR33678:SF1">
    <property type="entry name" value="BLL1576 PROTEIN"/>
    <property type="match status" value="1"/>
</dbReference>
<dbReference type="KEGG" id="cbar:PATL70BA_2091"/>
<dbReference type="OrthoDB" id="9760067at2"/>
<protein>
    <submittedName>
        <fullName evidence="6">Transposase</fullName>
    </submittedName>
</protein>
<evidence type="ECO:0000259" key="5">
    <source>
        <dbReference type="Pfam" id="PF13817"/>
    </source>
</evidence>
<dbReference type="Pfam" id="PF03050">
    <property type="entry name" value="DDE_Tnp_IS66"/>
    <property type="match status" value="1"/>
</dbReference>
<feature type="domain" description="Transposase IS66 zinc-finger binding" evidence="3">
    <location>
        <begin position="128"/>
        <end position="172"/>
    </location>
</feature>
<proteinExistence type="predicted"/>
<feature type="domain" description="Transposase IS66 central" evidence="2">
    <location>
        <begin position="192"/>
        <end position="476"/>
    </location>
</feature>
<dbReference type="Pfam" id="PF13005">
    <property type="entry name" value="zf-IS66"/>
    <property type="match status" value="1"/>
</dbReference>
<dbReference type="Pfam" id="PF13817">
    <property type="entry name" value="DDE_Tnp_IS66_C"/>
    <property type="match status" value="1"/>
</dbReference>
<accession>A0A3P7NYD8</accession>
<dbReference type="RefSeq" id="WP_125137194.1">
    <property type="nucleotide sequence ID" value="NZ_LR130778.1"/>
</dbReference>
<evidence type="ECO:0000313" key="7">
    <source>
        <dbReference type="Proteomes" id="UP000279029"/>
    </source>
</evidence>
<dbReference type="Proteomes" id="UP000279029">
    <property type="component" value="Chromosome"/>
</dbReference>
<dbReference type="InterPro" id="IPR024474">
    <property type="entry name" value="Znf_dom_IS66"/>
</dbReference>
<dbReference type="PANTHER" id="PTHR33678">
    <property type="entry name" value="BLL1576 PROTEIN"/>
    <property type="match status" value="1"/>
</dbReference>
<reference evidence="6 7" key="1">
    <citation type="submission" date="2018-09" db="EMBL/GenBank/DDBJ databases">
        <authorList>
            <person name="Postec A."/>
        </authorList>
    </citation>
    <scope>NUCLEOTIDE SEQUENCE [LARGE SCALE GENOMIC DNA]</scope>
    <source>
        <strain evidence="6">70B-A</strain>
    </source>
</reference>
<feature type="coiled-coil region" evidence="1">
    <location>
        <begin position="10"/>
        <end position="51"/>
    </location>
</feature>
<dbReference type="NCBIfam" id="NF033517">
    <property type="entry name" value="transpos_IS66"/>
    <property type="match status" value="1"/>
</dbReference>
<dbReference type="InterPro" id="IPR004291">
    <property type="entry name" value="Transposase_IS66_central"/>
</dbReference>
<name>A0A3P7NYD8_9FIRM</name>
<evidence type="ECO:0000259" key="3">
    <source>
        <dbReference type="Pfam" id="PF13005"/>
    </source>
</evidence>
<sequence length="536" mass="61505">MNQAEQTEIITLLKETNEYLKTQNENQQKQIEHLTQTIINLNETIGQLKRKMFGTSSEKLKANNKDMPGQVNFFNEAEVIADSSLEEPSLETVVEGYIRNGKKKKSTREEILKHLPVVEILCSVPDEDRTCSYCATGMTPLGKKLVREELRITPAKVERIQYIQEVLICPRCKDDDEPVIIQAETPSPLMKHSLASPSTVAYVMYQKYAMALPLYRQEQDWKQMGVRLPRATLANWVIRCSLDHMKPVYDRLHEHLVKRDIIHADEVPCQVLKEEGKKATSKSYMWIYTSGDDGLPAIALYKYQPGRKGDYAKTFLSGFSGFIHCDGYSGYNKLEDVVRVGCFAHCRRYFFEAIPSGKSETSAKTPGEIGYDYCNQLFLLERQFKNLSAEKRKEARLDQEVPVLKAFWNWIETLNPTSGSRLAKAVTYAKNQRKNLDNYLLDGRCALSNNTAERKAKAYVIGRKNFLFHDTVKGAKASSVIYSLVETAKANNLNVYQYLYTILLYMPDYKNESEGIEELMPWSDMIQERCSMEKQK</sequence>
<keyword evidence="1" id="KW-0175">Coiled coil</keyword>
<evidence type="ECO:0000259" key="4">
    <source>
        <dbReference type="Pfam" id="PF13007"/>
    </source>
</evidence>
<evidence type="ECO:0000259" key="2">
    <source>
        <dbReference type="Pfam" id="PF03050"/>
    </source>
</evidence>
<dbReference type="EMBL" id="LR130778">
    <property type="protein sequence ID" value="VDN47975.1"/>
    <property type="molecule type" value="Genomic_DNA"/>
</dbReference>
<evidence type="ECO:0000313" key="6">
    <source>
        <dbReference type="EMBL" id="VDN47975.1"/>
    </source>
</evidence>
<feature type="domain" description="Transposase IS66 C-terminal" evidence="5">
    <location>
        <begin position="483"/>
        <end position="522"/>
    </location>
</feature>
<dbReference type="InterPro" id="IPR039552">
    <property type="entry name" value="IS66_C"/>
</dbReference>
<organism evidence="6 7">
    <name type="scientific">Petrocella atlantisensis</name>
    <dbReference type="NCBI Taxonomy" id="2173034"/>
    <lineage>
        <taxon>Bacteria</taxon>
        <taxon>Bacillati</taxon>
        <taxon>Bacillota</taxon>
        <taxon>Clostridia</taxon>
        <taxon>Lachnospirales</taxon>
        <taxon>Vallitaleaceae</taxon>
        <taxon>Petrocella</taxon>
    </lineage>
</organism>
<dbReference type="AlphaFoldDB" id="A0A3P7NYD8"/>
<dbReference type="Pfam" id="PF13007">
    <property type="entry name" value="LZ_Tnp_IS66"/>
    <property type="match status" value="1"/>
</dbReference>
<dbReference type="InterPro" id="IPR052344">
    <property type="entry name" value="Transposase-related"/>
</dbReference>
<keyword evidence="7" id="KW-1185">Reference proteome</keyword>